<reference evidence="3 4" key="1">
    <citation type="journal article" date="2021" name="ISME Commun">
        <title>Automated analysis of genomic sequences facilitates high-throughput and comprehensive description of bacteria.</title>
        <authorList>
            <person name="Hitch T.C.A."/>
        </authorList>
    </citation>
    <scope>NUCLEOTIDE SEQUENCE [LARGE SCALE GENOMIC DNA]</scope>
    <source>
        <strain evidence="3 4">Sanger_02</strain>
    </source>
</reference>
<evidence type="ECO:0000256" key="1">
    <source>
        <dbReference type="ARBA" id="ARBA00008168"/>
    </source>
</evidence>
<evidence type="ECO:0000313" key="3">
    <source>
        <dbReference type="EMBL" id="MCU6698953.1"/>
    </source>
</evidence>
<proteinExistence type="inferred from homology"/>
<comment type="caution">
    <text evidence="3">The sequence shown here is derived from an EMBL/GenBank/DDBJ whole genome shotgun (WGS) entry which is preliminary data.</text>
</comment>
<dbReference type="RefSeq" id="WP_243007105.1">
    <property type="nucleotide sequence ID" value="NZ_JAOQJV010000001.1"/>
</dbReference>
<keyword evidence="3" id="KW-0131">Cell cycle</keyword>
<dbReference type="GO" id="GO:0051301">
    <property type="term" value="P:cell division"/>
    <property type="evidence" value="ECO:0007669"/>
    <property type="project" value="UniProtKB-KW"/>
</dbReference>
<organism evidence="3 4">
    <name type="scientific">Dorea ammoniilytica</name>
    <dbReference type="NCBI Taxonomy" id="2981788"/>
    <lineage>
        <taxon>Bacteria</taxon>
        <taxon>Bacillati</taxon>
        <taxon>Bacillota</taxon>
        <taxon>Clostridia</taxon>
        <taxon>Lachnospirales</taxon>
        <taxon>Lachnospiraceae</taxon>
        <taxon>Dorea</taxon>
    </lineage>
</organism>
<dbReference type="InterPro" id="IPR036707">
    <property type="entry name" value="MinE_sf"/>
</dbReference>
<comment type="function">
    <text evidence="2">Prevents the cell division inhibition by proteins MinC and MinD at internal division sites while permitting inhibition at polar sites. This ensures cell division at the proper site by restricting the formation of a division septum at the midpoint of the long axis of the cell.</text>
</comment>
<dbReference type="Pfam" id="PF03776">
    <property type="entry name" value="MinE"/>
    <property type="match status" value="1"/>
</dbReference>
<evidence type="ECO:0000313" key="4">
    <source>
        <dbReference type="Proteomes" id="UP001207605"/>
    </source>
</evidence>
<dbReference type="EMBL" id="JAOQJV010000001">
    <property type="protein sequence ID" value="MCU6698953.1"/>
    <property type="molecule type" value="Genomic_DNA"/>
</dbReference>
<accession>A0ABT2S367</accession>
<evidence type="ECO:0000256" key="2">
    <source>
        <dbReference type="ARBA" id="ARBA00025265"/>
    </source>
</evidence>
<gene>
    <name evidence="3" type="ORF">OCV65_01665</name>
</gene>
<keyword evidence="3" id="KW-0132">Cell division</keyword>
<dbReference type="InterPro" id="IPR005527">
    <property type="entry name" value="MinE"/>
</dbReference>
<sequence length="69" mass="8160">MKKTSVPIAKERLEALVVSDRIHCKPEEYEMICKELYKTLSKYMAVAEDEMRIHITRSEIHIQLMGEQH</sequence>
<protein>
    <submittedName>
        <fullName evidence="3">Cell division topological specificity factor MinE</fullName>
    </submittedName>
</protein>
<dbReference type="Gene3D" id="3.30.1070.10">
    <property type="entry name" value="Cell division topological specificity factor MinE"/>
    <property type="match status" value="1"/>
</dbReference>
<dbReference type="Proteomes" id="UP001207605">
    <property type="component" value="Unassembled WGS sequence"/>
</dbReference>
<name>A0ABT2S367_9FIRM</name>
<keyword evidence="4" id="KW-1185">Reference proteome</keyword>
<comment type="similarity">
    <text evidence="1">Belongs to the MinE family.</text>
</comment>